<dbReference type="Gene3D" id="3.40.50.300">
    <property type="entry name" value="P-loop containing nucleotide triphosphate hydrolases"/>
    <property type="match status" value="1"/>
</dbReference>
<comment type="caution">
    <text evidence="1">The sequence shown here is derived from an EMBL/GenBank/DDBJ whole genome shotgun (WGS) entry which is preliminary data.</text>
</comment>
<proteinExistence type="predicted"/>
<dbReference type="SUPFAM" id="SSF52540">
    <property type="entry name" value="P-loop containing nucleoside triphosphate hydrolases"/>
    <property type="match status" value="1"/>
</dbReference>
<keyword evidence="2" id="KW-1185">Reference proteome</keyword>
<dbReference type="InterPro" id="IPR027417">
    <property type="entry name" value="P-loop_NTPase"/>
</dbReference>
<organism evidence="1 2">
    <name type="scientific">Allosphingosinicella humi</name>
    <dbReference type="NCBI Taxonomy" id="2068657"/>
    <lineage>
        <taxon>Bacteria</taxon>
        <taxon>Pseudomonadati</taxon>
        <taxon>Pseudomonadota</taxon>
        <taxon>Alphaproteobacteria</taxon>
        <taxon>Sphingomonadales</taxon>
        <taxon>Sphingomonadaceae</taxon>
        <taxon>Allosphingosinicella</taxon>
    </lineage>
</organism>
<reference evidence="1 2" key="1">
    <citation type="submission" date="2018-05" db="EMBL/GenBank/DDBJ databases">
        <title>Genome of Sphingosinicella humi QZX222.</title>
        <authorList>
            <person name="Qiao Z."/>
            <person name="Wang G."/>
        </authorList>
    </citation>
    <scope>NUCLEOTIDE SEQUENCE [LARGE SCALE GENOMIC DNA]</scope>
    <source>
        <strain evidence="1 2">QZX222</strain>
    </source>
</reference>
<name>A0A2U2J6E7_9SPHN</name>
<dbReference type="InterPro" id="IPR052736">
    <property type="entry name" value="Stf3_sulfotransferase"/>
</dbReference>
<accession>A0A2U2J6E7</accession>
<evidence type="ECO:0000313" key="1">
    <source>
        <dbReference type="EMBL" id="PWG03915.1"/>
    </source>
</evidence>
<evidence type="ECO:0000313" key="2">
    <source>
        <dbReference type="Proteomes" id="UP000245916"/>
    </source>
</evidence>
<sequence length="405" mass="46235">MDGEAMETRAEQQTGLADFGDPWFRRPLRRLLQSLAEEAQLNPVGRIVARAYVLKLLKERLWAQQWFGENAEIRRRPLAPPVVVVGPMRSGTTRLHRLLAADSRFAHLRMFETMCPVPRPARGGGRDRRPWLAAMSLGLLHRVNPATAVVHPTGPMAPEEELGLLVASAWGMKHEAQWRVPAYARWCEADDATPAYAHMADLLRLTGWMRQEDPGKPWLLKTPQHMLDLPALLRVFPDARIIFTHRDPAAVVGSSCSLAWNQMSLQSDHVDPRWIGREWLRKTRLKIDRMTAARAGLPAGRMIDVHFDEMDRDWHGVMRRIYRFLDLDMAPAEPAMGAYMARAERDRRYRSHSYRLGSFGLEAEDVRESFRDYLRDFAIPVEAASRKRESGPLWADDRTAVVASG</sequence>
<keyword evidence="1" id="KW-0808">Transferase</keyword>
<dbReference type="Pfam" id="PF13469">
    <property type="entry name" value="Sulfotransfer_3"/>
    <property type="match status" value="1"/>
</dbReference>
<dbReference type="AlphaFoldDB" id="A0A2U2J6E7"/>
<protein>
    <submittedName>
        <fullName evidence="1">Sulfotransferase</fullName>
    </submittedName>
</protein>
<dbReference type="OrthoDB" id="9777890at2"/>
<dbReference type="PANTHER" id="PTHR36451:SF1">
    <property type="entry name" value="OMEGA-HYDROXY-BETA-DIHYDROMENAQUINONE-9 SULFOTRANSFERASE STF3"/>
    <property type="match status" value="1"/>
</dbReference>
<dbReference type="EMBL" id="QFFF01000001">
    <property type="protein sequence ID" value="PWG03915.1"/>
    <property type="molecule type" value="Genomic_DNA"/>
</dbReference>
<dbReference type="PANTHER" id="PTHR36451">
    <property type="entry name" value="PAPS-DEPENDENT SULFOTRANSFERASE STF3"/>
    <property type="match status" value="1"/>
</dbReference>
<gene>
    <name evidence="1" type="ORF">DF286_07755</name>
</gene>
<dbReference type="GO" id="GO:0016740">
    <property type="term" value="F:transferase activity"/>
    <property type="evidence" value="ECO:0007669"/>
    <property type="project" value="UniProtKB-KW"/>
</dbReference>
<dbReference type="Proteomes" id="UP000245916">
    <property type="component" value="Unassembled WGS sequence"/>
</dbReference>